<dbReference type="PANTHER" id="PTHR15710:SF184">
    <property type="entry name" value="RING_U-BOX SUPERFAMILY PROTEIN"/>
    <property type="match status" value="1"/>
</dbReference>
<evidence type="ECO:0000256" key="6">
    <source>
        <dbReference type="PROSITE-ProRule" id="PRU00175"/>
    </source>
</evidence>
<name>A0A151T093_CAJCA</name>
<dbReference type="GO" id="GO:0016567">
    <property type="term" value="P:protein ubiquitination"/>
    <property type="evidence" value="ECO:0007669"/>
    <property type="project" value="TreeGrafter"/>
</dbReference>
<evidence type="ECO:0000256" key="4">
    <source>
        <dbReference type="ARBA" id="ARBA00022771"/>
    </source>
</evidence>
<dbReference type="AlphaFoldDB" id="A0A151T093"/>
<keyword evidence="4 6" id="KW-0863">Zinc-finger</keyword>
<dbReference type="SMART" id="SM00184">
    <property type="entry name" value="RING"/>
    <property type="match status" value="1"/>
</dbReference>
<feature type="domain" description="RING-type" evidence="7">
    <location>
        <begin position="25"/>
        <end position="66"/>
    </location>
</feature>
<dbReference type="PANTHER" id="PTHR15710">
    <property type="entry name" value="E3 UBIQUITIN-PROTEIN LIGASE PRAJA"/>
    <property type="match status" value="1"/>
</dbReference>
<dbReference type="EMBL" id="CM003611">
    <property type="protein sequence ID" value="KYP60480.1"/>
    <property type="molecule type" value="Genomic_DNA"/>
</dbReference>
<evidence type="ECO:0000313" key="9">
    <source>
        <dbReference type="Proteomes" id="UP000075243"/>
    </source>
</evidence>
<evidence type="ECO:0000256" key="3">
    <source>
        <dbReference type="ARBA" id="ARBA00022723"/>
    </source>
</evidence>
<dbReference type="GO" id="GO:0005737">
    <property type="term" value="C:cytoplasm"/>
    <property type="evidence" value="ECO:0007669"/>
    <property type="project" value="TreeGrafter"/>
</dbReference>
<evidence type="ECO:0000256" key="5">
    <source>
        <dbReference type="ARBA" id="ARBA00022833"/>
    </source>
</evidence>
<dbReference type="Gramene" id="C.cajan_22229.t">
    <property type="protein sequence ID" value="C.cajan_22229.t.cds1"/>
    <property type="gene ID" value="C.cajan_22229"/>
</dbReference>
<reference evidence="8 9" key="1">
    <citation type="journal article" date="2012" name="Nat. Biotechnol.">
        <title>Draft genome sequence of pigeonpea (Cajanus cajan), an orphan legume crop of resource-poor farmers.</title>
        <authorList>
            <person name="Varshney R.K."/>
            <person name="Chen W."/>
            <person name="Li Y."/>
            <person name="Bharti A.K."/>
            <person name="Saxena R.K."/>
            <person name="Schlueter J.A."/>
            <person name="Donoghue M.T."/>
            <person name="Azam S."/>
            <person name="Fan G."/>
            <person name="Whaley A.M."/>
            <person name="Farmer A.D."/>
            <person name="Sheridan J."/>
            <person name="Iwata A."/>
            <person name="Tuteja R."/>
            <person name="Penmetsa R.V."/>
            <person name="Wu W."/>
            <person name="Upadhyaya H.D."/>
            <person name="Yang S.P."/>
            <person name="Shah T."/>
            <person name="Saxena K.B."/>
            <person name="Michael T."/>
            <person name="McCombie W.R."/>
            <person name="Yang B."/>
            <person name="Zhang G."/>
            <person name="Yang H."/>
            <person name="Wang J."/>
            <person name="Spillane C."/>
            <person name="Cook D.R."/>
            <person name="May G.D."/>
            <person name="Xu X."/>
            <person name="Jackson S.A."/>
        </authorList>
    </citation>
    <scope>NUCLEOTIDE SEQUENCE [LARGE SCALE GENOMIC DNA]</scope>
    <source>
        <strain evidence="9">cv. Asha</strain>
    </source>
</reference>
<keyword evidence="3" id="KW-0479">Metal-binding</keyword>
<evidence type="ECO:0000256" key="1">
    <source>
        <dbReference type="ARBA" id="ARBA00000900"/>
    </source>
</evidence>
<dbReference type="EC" id="2.3.2.27" evidence="2"/>
<dbReference type="InterPro" id="IPR001841">
    <property type="entry name" value="Znf_RING"/>
</dbReference>
<dbReference type="InterPro" id="IPR013083">
    <property type="entry name" value="Znf_RING/FYVE/PHD"/>
</dbReference>
<dbReference type="PROSITE" id="PS50089">
    <property type="entry name" value="ZF_RING_2"/>
    <property type="match status" value="1"/>
</dbReference>
<keyword evidence="9" id="KW-1185">Reference proteome</keyword>
<gene>
    <name evidence="8" type="ORF">KK1_022886</name>
</gene>
<dbReference type="Gene3D" id="3.30.40.10">
    <property type="entry name" value="Zinc/RING finger domain, C3HC4 (zinc finger)"/>
    <property type="match status" value="1"/>
</dbReference>
<protein>
    <recommendedName>
        <fullName evidence="2">RING-type E3 ubiquitin transferase</fullName>
        <ecNumber evidence="2">2.3.2.27</ecNumber>
    </recommendedName>
</protein>
<dbReference type="OMA" id="NDECYTM"/>
<dbReference type="GO" id="GO:0061630">
    <property type="term" value="F:ubiquitin protein ligase activity"/>
    <property type="evidence" value="ECO:0007669"/>
    <property type="project" value="UniProtKB-EC"/>
</dbReference>
<dbReference type="SUPFAM" id="SSF57850">
    <property type="entry name" value="RING/U-box"/>
    <property type="match status" value="1"/>
</dbReference>
<comment type="catalytic activity">
    <reaction evidence="1">
        <text>S-ubiquitinyl-[E2 ubiquitin-conjugating enzyme]-L-cysteine + [acceptor protein]-L-lysine = [E2 ubiquitin-conjugating enzyme]-L-cysteine + N(6)-ubiquitinyl-[acceptor protein]-L-lysine.</text>
        <dbReference type="EC" id="2.3.2.27"/>
    </reaction>
</comment>
<proteinExistence type="predicted"/>
<dbReference type="Proteomes" id="UP000075243">
    <property type="component" value="Chromosome 9"/>
</dbReference>
<dbReference type="GO" id="GO:0008270">
    <property type="term" value="F:zinc ion binding"/>
    <property type="evidence" value="ECO:0007669"/>
    <property type="project" value="UniProtKB-KW"/>
</dbReference>
<evidence type="ECO:0000313" key="8">
    <source>
        <dbReference type="EMBL" id="KYP60480.1"/>
    </source>
</evidence>
<dbReference type="Pfam" id="PF13639">
    <property type="entry name" value="zf-RING_2"/>
    <property type="match status" value="1"/>
</dbReference>
<sequence length="74" mass="8313">MVPASNEAIKTSLKKSTVMVEGEGCSICLEEMDVNDECYTMPCHHGFHPQCIVTWLKTSHMCPLCRFPLPTLKN</sequence>
<keyword evidence="5" id="KW-0862">Zinc</keyword>
<accession>A0A151T093</accession>
<evidence type="ECO:0000256" key="2">
    <source>
        <dbReference type="ARBA" id="ARBA00012483"/>
    </source>
</evidence>
<evidence type="ECO:0000259" key="7">
    <source>
        <dbReference type="PROSITE" id="PS50089"/>
    </source>
</evidence>
<organism evidence="8 9">
    <name type="scientific">Cajanus cajan</name>
    <name type="common">Pigeon pea</name>
    <name type="synonym">Cajanus indicus</name>
    <dbReference type="NCBI Taxonomy" id="3821"/>
    <lineage>
        <taxon>Eukaryota</taxon>
        <taxon>Viridiplantae</taxon>
        <taxon>Streptophyta</taxon>
        <taxon>Embryophyta</taxon>
        <taxon>Tracheophyta</taxon>
        <taxon>Spermatophyta</taxon>
        <taxon>Magnoliopsida</taxon>
        <taxon>eudicotyledons</taxon>
        <taxon>Gunneridae</taxon>
        <taxon>Pentapetalae</taxon>
        <taxon>rosids</taxon>
        <taxon>fabids</taxon>
        <taxon>Fabales</taxon>
        <taxon>Fabaceae</taxon>
        <taxon>Papilionoideae</taxon>
        <taxon>50 kb inversion clade</taxon>
        <taxon>NPAAA clade</taxon>
        <taxon>indigoferoid/millettioid clade</taxon>
        <taxon>Phaseoleae</taxon>
        <taxon>Cajanus</taxon>
    </lineage>
</organism>